<evidence type="ECO:0000256" key="2">
    <source>
        <dbReference type="ARBA" id="ARBA00022448"/>
    </source>
</evidence>
<dbReference type="NCBIfam" id="TIGR01726">
    <property type="entry name" value="HEQRo_perm_3TM"/>
    <property type="match status" value="1"/>
</dbReference>
<keyword evidence="3" id="KW-1003">Cell membrane</keyword>
<organism evidence="10 11">
    <name type="scientific">Catenibacillus scindens</name>
    <dbReference type="NCBI Taxonomy" id="673271"/>
    <lineage>
        <taxon>Bacteria</taxon>
        <taxon>Bacillati</taxon>
        <taxon>Bacillota</taxon>
        <taxon>Clostridia</taxon>
        <taxon>Lachnospirales</taxon>
        <taxon>Lachnospiraceae</taxon>
        <taxon>Catenibacillus</taxon>
    </lineage>
</organism>
<evidence type="ECO:0000313" key="11">
    <source>
        <dbReference type="Proteomes" id="UP000543642"/>
    </source>
</evidence>
<evidence type="ECO:0000256" key="7">
    <source>
        <dbReference type="ARBA" id="ARBA00023136"/>
    </source>
</evidence>
<dbReference type="InterPro" id="IPR000515">
    <property type="entry name" value="MetI-like"/>
</dbReference>
<proteinExistence type="inferred from homology"/>
<evidence type="ECO:0000256" key="1">
    <source>
        <dbReference type="ARBA" id="ARBA00004651"/>
    </source>
</evidence>
<keyword evidence="4 8" id="KW-0812">Transmembrane</keyword>
<dbReference type="RefSeq" id="WP_183775647.1">
    <property type="nucleotide sequence ID" value="NZ_CAWVEG010000137.1"/>
</dbReference>
<protein>
    <submittedName>
        <fullName evidence="10">Polar amino acid transport system permease protein</fullName>
    </submittedName>
</protein>
<feature type="transmembrane region" description="Helical" evidence="8">
    <location>
        <begin position="20"/>
        <end position="42"/>
    </location>
</feature>
<feature type="transmembrane region" description="Helical" evidence="8">
    <location>
        <begin position="89"/>
        <end position="106"/>
    </location>
</feature>
<name>A0A7W8HC18_9FIRM</name>
<dbReference type="SUPFAM" id="SSF161098">
    <property type="entry name" value="MetI-like"/>
    <property type="match status" value="1"/>
</dbReference>
<comment type="similarity">
    <text evidence="8">Belongs to the binding-protein-dependent transport system permease family.</text>
</comment>
<comment type="subcellular location">
    <subcellularLocation>
        <location evidence="1 8">Cell membrane</location>
        <topology evidence="1 8">Multi-pass membrane protein</topology>
    </subcellularLocation>
</comment>
<dbReference type="CDD" id="cd06261">
    <property type="entry name" value="TM_PBP2"/>
    <property type="match status" value="1"/>
</dbReference>
<evidence type="ECO:0000256" key="3">
    <source>
        <dbReference type="ARBA" id="ARBA00022475"/>
    </source>
</evidence>
<accession>A0A7W8HC18</accession>
<dbReference type="GO" id="GO:0043190">
    <property type="term" value="C:ATP-binding cassette (ABC) transporter complex"/>
    <property type="evidence" value="ECO:0007669"/>
    <property type="project" value="InterPro"/>
</dbReference>
<reference evidence="10 11" key="1">
    <citation type="submission" date="2020-08" db="EMBL/GenBank/DDBJ databases">
        <title>Genomic Encyclopedia of Type Strains, Phase IV (KMG-IV): sequencing the most valuable type-strain genomes for metagenomic binning, comparative biology and taxonomic classification.</title>
        <authorList>
            <person name="Goeker M."/>
        </authorList>
    </citation>
    <scope>NUCLEOTIDE SEQUENCE [LARGE SCALE GENOMIC DNA]</scope>
    <source>
        <strain evidence="10 11">DSM 106146</strain>
    </source>
</reference>
<gene>
    <name evidence="10" type="ORF">HNP82_002784</name>
</gene>
<evidence type="ECO:0000313" key="10">
    <source>
        <dbReference type="EMBL" id="MBB5265637.1"/>
    </source>
</evidence>
<dbReference type="Gene3D" id="1.10.3720.10">
    <property type="entry name" value="MetI-like"/>
    <property type="match status" value="1"/>
</dbReference>
<keyword evidence="7 8" id="KW-0472">Membrane</keyword>
<dbReference type="InterPro" id="IPR035906">
    <property type="entry name" value="MetI-like_sf"/>
</dbReference>
<dbReference type="PANTHER" id="PTHR30614:SF0">
    <property type="entry name" value="L-CYSTINE TRANSPORT SYSTEM PERMEASE PROTEIN TCYL"/>
    <property type="match status" value="1"/>
</dbReference>
<dbReference type="Pfam" id="PF00528">
    <property type="entry name" value="BPD_transp_1"/>
    <property type="match status" value="1"/>
</dbReference>
<keyword evidence="2 8" id="KW-0813">Transport</keyword>
<evidence type="ECO:0000256" key="8">
    <source>
        <dbReference type="RuleBase" id="RU363032"/>
    </source>
</evidence>
<keyword evidence="5" id="KW-0029">Amino-acid transport</keyword>
<evidence type="ECO:0000256" key="5">
    <source>
        <dbReference type="ARBA" id="ARBA00022970"/>
    </source>
</evidence>
<evidence type="ECO:0000259" key="9">
    <source>
        <dbReference type="PROSITE" id="PS50928"/>
    </source>
</evidence>
<evidence type="ECO:0000256" key="4">
    <source>
        <dbReference type="ARBA" id="ARBA00022692"/>
    </source>
</evidence>
<evidence type="ECO:0000256" key="6">
    <source>
        <dbReference type="ARBA" id="ARBA00022989"/>
    </source>
</evidence>
<dbReference type="EMBL" id="JACHFW010000013">
    <property type="protein sequence ID" value="MBB5265637.1"/>
    <property type="molecule type" value="Genomic_DNA"/>
</dbReference>
<dbReference type="PROSITE" id="PS50928">
    <property type="entry name" value="ABC_TM1"/>
    <property type="match status" value="1"/>
</dbReference>
<keyword evidence="11" id="KW-1185">Reference proteome</keyword>
<feature type="transmembrane region" description="Helical" evidence="8">
    <location>
        <begin position="184"/>
        <end position="205"/>
    </location>
</feature>
<sequence>MSYIIQILPQILEGLGVTMGTFAVTIVLSIPIGALISLCRVSKISVLRWISGFYTWVLRGTPLLLQMFLIFFGLPAVGIRLFGRTRLPYVFFAFIINYAAYFAEIFRSGIQSVEKGQIEAARLLGFSNAQIQLKIVMPQVIKRTLPSIGNEIITLVKDTSLVYALGITEIFKIAKSISTRDVTLTPYIVVGVIYLILTAIITKLLNQAEKKVYYEE</sequence>
<feature type="domain" description="ABC transmembrane type-1" evidence="9">
    <location>
        <begin position="11"/>
        <end position="205"/>
    </location>
</feature>
<dbReference type="GO" id="GO:0006865">
    <property type="term" value="P:amino acid transport"/>
    <property type="evidence" value="ECO:0007669"/>
    <property type="project" value="UniProtKB-KW"/>
</dbReference>
<dbReference type="InterPro" id="IPR010065">
    <property type="entry name" value="AA_ABC_transptr_permease_3TM"/>
</dbReference>
<dbReference type="InterPro" id="IPR043429">
    <property type="entry name" value="ArtM/GltK/GlnP/TcyL/YhdX-like"/>
</dbReference>
<dbReference type="PANTHER" id="PTHR30614">
    <property type="entry name" value="MEMBRANE COMPONENT OF AMINO ACID ABC TRANSPORTER"/>
    <property type="match status" value="1"/>
</dbReference>
<dbReference type="AlphaFoldDB" id="A0A7W8HC18"/>
<dbReference type="FunFam" id="1.10.3720.10:FF:000006">
    <property type="entry name" value="Glutamate/aspartate ABC transporter, permease protein GltK"/>
    <property type="match status" value="1"/>
</dbReference>
<comment type="caution">
    <text evidence="10">The sequence shown here is derived from an EMBL/GenBank/DDBJ whole genome shotgun (WGS) entry which is preliminary data.</text>
</comment>
<keyword evidence="6 8" id="KW-1133">Transmembrane helix</keyword>
<dbReference type="GO" id="GO:0022857">
    <property type="term" value="F:transmembrane transporter activity"/>
    <property type="evidence" value="ECO:0007669"/>
    <property type="project" value="InterPro"/>
</dbReference>
<dbReference type="Proteomes" id="UP000543642">
    <property type="component" value="Unassembled WGS sequence"/>
</dbReference>